<evidence type="ECO:0000313" key="13">
    <source>
        <dbReference type="EMBL" id="TXD96069.1"/>
    </source>
</evidence>
<reference evidence="13 14" key="1">
    <citation type="submission" date="2019-08" db="EMBL/GenBank/DDBJ databases">
        <title>Genome sequence of Psychrobacter frigidicola ACAM304 (type strain).</title>
        <authorList>
            <person name="Bowman J.P."/>
        </authorList>
    </citation>
    <scope>NUCLEOTIDE SEQUENCE [LARGE SCALE GENOMIC DNA]</scope>
    <source>
        <strain evidence="13 14">ACAM 304</strain>
    </source>
</reference>
<feature type="domain" description="DALR anticodon binding" evidence="11">
    <location>
        <begin position="477"/>
        <end position="609"/>
    </location>
</feature>
<dbReference type="GO" id="GO:0005524">
    <property type="term" value="F:ATP binding"/>
    <property type="evidence" value="ECO:0007669"/>
    <property type="project" value="UniProtKB-UniRule"/>
</dbReference>
<keyword evidence="14" id="KW-1185">Reference proteome</keyword>
<dbReference type="SMART" id="SM01016">
    <property type="entry name" value="Arg_tRNA_synt_N"/>
    <property type="match status" value="1"/>
</dbReference>
<dbReference type="InterPro" id="IPR035684">
    <property type="entry name" value="ArgRS_core"/>
</dbReference>
<comment type="similarity">
    <text evidence="1 9 10">Belongs to the class-I aminoacyl-tRNA synthetase family.</text>
</comment>
<dbReference type="SUPFAM" id="SSF47323">
    <property type="entry name" value="Anticodon-binding domain of a subclass of class I aminoacyl-tRNA synthetases"/>
    <property type="match status" value="1"/>
</dbReference>
<evidence type="ECO:0000256" key="8">
    <source>
        <dbReference type="ARBA" id="ARBA00049339"/>
    </source>
</evidence>
<dbReference type="Proteomes" id="UP000321903">
    <property type="component" value="Unassembled WGS sequence"/>
</dbReference>
<evidence type="ECO:0000256" key="1">
    <source>
        <dbReference type="ARBA" id="ARBA00005594"/>
    </source>
</evidence>
<dbReference type="RefSeq" id="WP_147224424.1">
    <property type="nucleotide sequence ID" value="NZ_CAJGYY010000001.1"/>
</dbReference>
<evidence type="ECO:0000256" key="3">
    <source>
        <dbReference type="ARBA" id="ARBA00022598"/>
    </source>
</evidence>
<evidence type="ECO:0000259" key="11">
    <source>
        <dbReference type="SMART" id="SM00836"/>
    </source>
</evidence>
<evidence type="ECO:0000256" key="6">
    <source>
        <dbReference type="ARBA" id="ARBA00022917"/>
    </source>
</evidence>
<dbReference type="FunFam" id="3.30.1360.70:FF:000003">
    <property type="entry name" value="Arginine--tRNA ligase"/>
    <property type="match status" value="1"/>
</dbReference>
<keyword evidence="7 9" id="KW-0030">Aminoacyl-tRNA synthetase</keyword>
<dbReference type="Pfam" id="PF00750">
    <property type="entry name" value="tRNA-synt_1d"/>
    <property type="match status" value="2"/>
</dbReference>
<dbReference type="PANTHER" id="PTHR11956:SF5">
    <property type="entry name" value="ARGININE--TRNA LIGASE, CYTOPLASMIC"/>
    <property type="match status" value="1"/>
</dbReference>
<organism evidence="13 14">
    <name type="scientific">Psychrobacter frigidicola</name>
    <dbReference type="NCBI Taxonomy" id="45611"/>
    <lineage>
        <taxon>Bacteria</taxon>
        <taxon>Pseudomonadati</taxon>
        <taxon>Pseudomonadota</taxon>
        <taxon>Gammaproteobacteria</taxon>
        <taxon>Moraxellales</taxon>
        <taxon>Moraxellaceae</taxon>
        <taxon>Psychrobacter</taxon>
    </lineage>
</organism>
<evidence type="ECO:0000256" key="5">
    <source>
        <dbReference type="ARBA" id="ARBA00022840"/>
    </source>
</evidence>
<dbReference type="OrthoDB" id="9803211at2"/>
<dbReference type="Gene3D" id="1.10.730.10">
    <property type="entry name" value="Isoleucyl-tRNA Synthetase, Domain 1"/>
    <property type="match status" value="1"/>
</dbReference>
<evidence type="ECO:0000313" key="14">
    <source>
        <dbReference type="Proteomes" id="UP000321903"/>
    </source>
</evidence>
<dbReference type="CDD" id="cd00671">
    <property type="entry name" value="ArgRS_core"/>
    <property type="match status" value="1"/>
</dbReference>
<protein>
    <recommendedName>
        <fullName evidence="9">Arginine--tRNA ligase</fullName>
        <ecNumber evidence="9">6.1.1.19</ecNumber>
    </recommendedName>
    <alternativeName>
        <fullName evidence="9">Arginyl-tRNA synthetase</fullName>
        <shortName evidence="9">ArgRS</shortName>
    </alternativeName>
</protein>
<dbReference type="EMBL" id="VORZ01000005">
    <property type="protein sequence ID" value="TXD96069.1"/>
    <property type="molecule type" value="Genomic_DNA"/>
</dbReference>
<dbReference type="GO" id="GO:0004814">
    <property type="term" value="F:arginine-tRNA ligase activity"/>
    <property type="evidence" value="ECO:0007669"/>
    <property type="project" value="UniProtKB-UniRule"/>
</dbReference>
<dbReference type="InterPro" id="IPR001278">
    <property type="entry name" value="Arg-tRNA-ligase"/>
</dbReference>
<evidence type="ECO:0000256" key="2">
    <source>
        <dbReference type="ARBA" id="ARBA00022490"/>
    </source>
</evidence>
<dbReference type="Pfam" id="PF03485">
    <property type="entry name" value="Arg_tRNA_synt_N"/>
    <property type="match status" value="1"/>
</dbReference>
<dbReference type="GO" id="GO:0006420">
    <property type="term" value="P:arginyl-tRNA aminoacylation"/>
    <property type="evidence" value="ECO:0007669"/>
    <property type="project" value="UniProtKB-UniRule"/>
</dbReference>
<dbReference type="PRINTS" id="PR01038">
    <property type="entry name" value="TRNASYNTHARG"/>
</dbReference>
<proteinExistence type="inferred from homology"/>
<dbReference type="InterPro" id="IPR005148">
    <property type="entry name" value="Arg-tRNA-synth_N"/>
</dbReference>
<dbReference type="GO" id="GO:0005737">
    <property type="term" value="C:cytoplasm"/>
    <property type="evidence" value="ECO:0007669"/>
    <property type="project" value="UniProtKB-SubCell"/>
</dbReference>
<comment type="subcellular location">
    <subcellularLocation>
        <location evidence="9">Cytoplasm</location>
    </subcellularLocation>
</comment>
<dbReference type="AlphaFoldDB" id="A0A5C7A5K0"/>
<sequence length="609" mass="67338">MSQAQIDTLASLFDDAIDVLKNEGALPADWQNNSQITRTKDASHGDFASNIAMTAAKAAKTNPRALAEKIVNALPENKDIRQVDIAGPGFINVFLNAEAKFAVLDDIFNQQESFGLSKQFDGQKVQVEFVSANPTSSLHVGHGRGAAFGMSVSNLLEAVGYDVTREYYVNDAGRQMDILATSTYLRYLEANGEMVVFPVNGYQGDYVRDIAETVKTQHSNSYVHPFAQIANAVAADAQFEINADGEKVLLSGDKEAHIDGLIANSKTLLGDGYELFLNAALTSILADIKDDLNDFGVRYECWFSEKSIDAEIEPVLQILDDKGFLYEKDGNIWFKSTDFGDEKDRVVRRANGQSTYFASDIAYHKNKFDRGFDKVVNVWGADHHGYVPRVRAALLALGIDADRLDVVLVQFVALWRGDEKVQMSSRSGKFVTLRELRQEVGNDAARFYYVARKPEVHVDFDLELAKSQSKDNLVYYIQYAHARVCRVLEKLAASGLRVDDAIGAQQQHLLIAPAEEEVIKLLAAYPATLLRAATGYEPHVLTNYLKELAALFHGWYDTNRILPVSLTSGETPSQDELDMMQARLRLSKAVRQVLANGLGLLGLSAPSSM</sequence>
<comment type="catalytic activity">
    <reaction evidence="8 9">
        <text>tRNA(Arg) + L-arginine + ATP = L-arginyl-tRNA(Arg) + AMP + diphosphate</text>
        <dbReference type="Rhea" id="RHEA:20301"/>
        <dbReference type="Rhea" id="RHEA-COMP:9658"/>
        <dbReference type="Rhea" id="RHEA-COMP:9673"/>
        <dbReference type="ChEBI" id="CHEBI:30616"/>
        <dbReference type="ChEBI" id="CHEBI:32682"/>
        <dbReference type="ChEBI" id="CHEBI:33019"/>
        <dbReference type="ChEBI" id="CHEBI:78442"/>
        <dbReference type="ChEBI" id="CHEBI:78513"/>
        <dbReference type="ChEBI" id="CHEBI:456215"/>
        <dbReference type="EC" id="6.1.1.19"/>
    </reaction>
</comment>
<dbReference type="HAMAP" id="MF_00123">
    <property type="entry name" value="Arg_tRNA_synth"/>
    <property type="match status" value="1"/>
</dbReference>
<keyword evidence="5 9" id="KW-0067">ATP-binding</keyword>
<dbReference type="Gene3D" id="3.30.1360.70">
    <property type="entry name" value="Arginyl tRNA synthetase N-terminal domain"/>
    <property type="match status" value="1"/>
</dbReference>
<dbReference type="InterPro" id="IPR008909">
    <property type="entry name" value="DALR_anticod-bd"/>
</dbReference>
<dbReference type="SUPFAM" id="SSF52374">
    <property type="entry name" value="Nucleotidylyl transferase"/>
    <property type="match status" value="1"/>
</dbReference>
<dbReference type="Gene3D" id="3.40.50.620">
    <property type="entry name" value="HUPs"/>
    <property type="match status" value="1"/>
</dbReference>
<evidence type="ECO:0000256" key="10">
    <source>
        <dbReference type="RuleBase" id="RU363038"/>
    </source>
</evidence>
<keyword evidence="4 9" id="KW-0547">Nucleotide-binding</keyword>
<evidence type="ECO:0000259" key="12">
    <source>
        <dbReference type="SMART" id="SM01016"/>
    </source>
</evidence>
<comment type="subunit">
    <text evidence="9">Monomer.</text>
</comment>
<dbReference type="Pfam" id="PF05746">
    <property type="entry name" value="DALR_1"/>
    <property type="match status" value="1"/>
</dbReference>
<name>A0A5C7A5K0_9GAMM</name>
<feature type="short sequence motif" description="'HIGH' region" evidence="9">
    <location>
        <begin position="132"/>
        <end position="142"/>
    </location>
</feature>
<keyword evidence="3 9" id="KW-0436">Ligase</keyword>
<evidence type="ECO:0000256" key="4">
    <source>
        <dbReference type="ARBA" id="ARBA00022741"/>
    </source>
</evidence>
<comment type="caution">
    <text evidence="13">The sequence shown here is derived from an EMBL/GenBank/DDBJ whole genome shotgun (WGS) entry which is preliminary data.</text>
</comment>
<evidence type="ECO:0000256" key="9">
    <source>
        <dbReference type="HAMAP-Rule" id="MF_00123"/>
    </source>
</evidence>
<gene>
    <name evidence="9" type="primary">argS</name>
    <name evidence="13" type="ORF">ES754_11910</name>
</gene>
<dbReference type="SUPFAM" id="SSF55190">
    <property type="entry name" value="Arginyl-tRNA synthetase (ArgRS), N-terminal 'additional' domain"/>
    <property type="match status" value="1"/>
</dbReference>
<dbReference type="EC" id="6.1.1.19" evidence="9"/>
<dbReference type="SMART" id="SM00836">
    <property type="entry name" value="DALR_1"/>
    <property type="match status" value="1"/>
</dbReference>
<dbReference type="InterPro" id="IPR009080">
    <property type="entry name" value="tRNAsynth_Ia_anticodon-bd"/>
</dbReference>
<dbReference type="InterPro" id="IPR014729">
    <property type="entry name" value="Rossmann-like_a/b/a_fold"/>
</dbReference>
<dbReference type="PANTHER" id="PTHR11956">
    <property type="entry name" value="ARGINYL-TRNA SYNTHETASE"/>
    <property type="match status" value="1"/>
</dbReference>
<dbReference type="NCBIfam" id="TIGR00456">
    <property type="entry name" value="argS"/>
    <property type="match status" value="1"/>
</dbReference>
<evidence type="ECO:0000256" key="7">
    <source>
        <dbReference type="ARBA" id="ARBA00023146"/>
    </source>
</evidence>
<dbReference type="InterPro" id="IPR036695">
    <property type="entry name" value="Arg-tRNA-synth_N_sf"/>
</dbReference>
<keyword evidence="2 9" id="KW-0963">Cytoplasm</keyword>
<keyword evidence="6 9" id="KW-0648">Protein biosynthesis</keyword>
<feature type="domain" description="Arginyl tRNA synthetase N-terminal" evidence="12">
    <location>
        <begin position="7"/>
        <end position="95"/>
    </location>
</feature>
<accession>A0A5C7A5K0</accession>